<sequence length="258" mass="28233">MQFKLSKIMKKILTAISAMLIAFSAAAQSEGAFILHKVAPKETLYSLVKRYNTNFATVETLNPTLANGNSDIKVGQTIKFPKNTAVSTPTKSSTVHVVKANETVFSISKLYNVDISNLVEANKITDNTIKIGQKLIVDGATLVDLASKAPREEELRLKPVGKSIKETGIAEVIKTPNKSTKYLALHRTAPIGTNIKVTNDATGHTIVAKVIGNLNEKGPDENIMIKLSPYAYYQLRPKDSRLRATVEFYLSNNDVVSQ</sequence>
<dbReference type="STRING" id="649349.Lbys_0067"/>
<gene>
    <name evidence="3" type="ordered locus">Lbys_0067</name>
</gene>
<dbReference type="Proteomes" id="UP000007435">
    <property type="component" value="Chromosome"/>
</dbReference>
<dbReference type="eggNOG" id="COG1388">
    <property type="taxonomic scope" value="Bacteria"/>
</dbReference>
<reference key="1">
    <citation type="submission" date="2010-11" db="EMBL/GenBank/DDBJ databases">
        <title>The complete genome of Leadbetterella byssophila DSM 17132.</title>
        <authorList>
            <consortium name="US DOE Joint Genome Institute (JGI-PGF)"/>
            <person name="Lucas S."/>
            <person name="Copeland A."/>
            <person name="Lapidus A."/>
            <person name="Glavina del Rio T."/>
            <person name="Dalin E."/>
            <person name="Tice H."/>
            <person name="Bruce D."/>
            <person name="Goodwin L."/>
            <person name="Pitluck S."/>
            <person name="Kyrpides N."/>
            <person name="Mavromatis K."/>
            <person name="Ivanova N."/>
            <person name="Teshima H."/>
            <person name="Brettin T."/>
            <person name="Detter J.C."/>
            <person name="Han C."/>
            <person name="Tapia R."/>
            <person name="Land M."/>
            <person name="Hauser L."/>
            <person name="Markowitz V."/>
            <person name="Cheng J.-F."/>
            <person name="Hugenholtz P."/>
            <person name="Woyke T."/>
            <person name="Wu D."/>
            <person name="Tindall B."/>
            <person name="Pomrenke H.G."/>
            <person name="Brambilla E."/>
            <person name="Klenk H.-P."/>
            <person name="Eisen J.A."/>
        </authorList>
    </citation>
    <scope>NUCLEOTIDE SEQUENCE [LARGE SCALE GENOMIC DNA]</scope>
    <source>
        <strain>DSM 17132</strain>
    </source>
</reference>
<dbReference type="KEGG" id="lby:Lbys_0067"/>
<dbReference type="InterPro" id="IPR036779">
    <property type="entry name" value="LysM_dom_sf"/>
</dbReference>
<dbReference type="PROSITE" id="PS51782">
    <property type="entry name" value="LYSM"/>
    <property type="match status" value="2"/>
</dbReference>
<dbReference type="SUPFAM" id="SSF54106">
    <property type="entry name" value="LysM domain"/>
    <property type="match status" value="2"/>
</dbReference>
<dbReference type="EMBL" id="CP002305">
    <property type="protein sequence ID" value="ADQ15863.1"/>
    <property type="molecule type" value="Genomic_DNA"/>
</dbReference>
<keyword evidence="1" id="KW-0732">Signal</keyword>
<evidence type="ECO:0000313" key="3">
    <source>
        <dbReference type="EMBL" id="ADQ15863.1"/>
    </source>
</evidence>
<dbReference type="Gene3D" id="3.10.350.10">
    <property type="entry name" value="LysM domain"/>
    <property type="match status" value="2"/>
</dbReference>
<keyword evidence="4" id="KW-1185">Reference proteome</keyword>
<evidence type="ECO:0000313" key="4">
    <source>
        <dbReference type="Proteomes" id="UP000007435"/>
    </source>
</evidence>
<feature type="domain" description="LysM" evidence="2">
    <location>
        <begin position="94"/>
        <end position="137"/>
    </location>
</feature>
<evidence type="ECO:0000256" key="1">
    <source>
        <dbReference type="SAM" id="SignalP"/>
    </source>
</evidence>
<organism evidence="3 4">
    <name type="scientific">Leadbetterella byssophila (strain DSM 17132 / JCM 16389 / KACC 11308 / NBRC 106382 / 4M15)</name>
    <dbReference type="NCBI Taxonomy" id="649349"/>
    <lineage>
        <taxon>Bacteria</taxon>
        <taxon>Pseudomonadati</taxon>
        <taxon>Bacteroidota</taxon>
        <taxon>Cytophagia</taxon>
        <taxon>Cytophagales</taxon>
        <taxon>Leadbetterellaceae</taxon>
        <taxon>Leadbetterella</taxon>
    </lineage>
</organism>
<dbReference type="InterPro" id="IPR036908">
    <property type="entry name" value="RlpA-like_sf"/>
</dbReference>
<dbReference type="PANTHER" id="PTHR33734">
    <property type="entry name" value="LYSM DOMAIN-CONTAINING GPI-ANCHORED PROTEIN 2"/>
    <property type="match status" value="1"/>
</dbReference>
<dbReference type="InterPro" id="IPR018392">
    <property type="entry name" value="LysM"/>
</dbReference>
<proteinExistence type="predicted"/>
<dbReference type="Gene3D" id="2.40.40.10">
    <property type="entry name" value="RlpA-like domain"/>
    <property type="match status" value="1"/>
</dbReference>
<dbReference type="AlphaFoldDB" id="E4RS47"/>
<evidence type="ECO:0000259" key="2">
    <source>
        <dbReference type="PROSITE" id="PS51782"/>
    </source>
</evidence>
<dbReference type="SMART" id="SM00257">
    <property type="entry name" value="LysM"/>
    <property type="match status" value="2"/>
</dbReference>
<name>E4RS47_LEAB4</name>
<feature type="chain" id="PRO_5003186892" evidence="1">
    <location>
        <begin position="28"/>
        <end position="258"/>
    </location>
</feature>
<feature type="domain" description="LysM" evidence="2">
    <location>
        <begin position="34"/>
        <end position="80"/>
    </location>
</feature>
<dbReference type="GO" id="GO:0008932">
    <property type="term" value="F:lytic endotransglycosylase activity"/>
    <property type="evidence" value="ECO:0007669"/>
    <property type="project" value="TreeGrafter"/>
</dbReference>
<reference evidence="3 4" key="2">
    <citation type="journal article" date="2011" name="Stand. Genomic Sci.">
        <title>Complete genome sequence of Leadbetterella byssophila type strain (4M15).</title>
        <authorList>
            <person name="Abt B."/>
            <person name="Teshima H."/>
            <person name="Lucas S."/>
            <person name="Lapidus A."/>
            <person name="Del Rio T.G."/>
            <person name="Nolan M."/>
            <person name="Tice H."/>
            <person name="Cheng J.F."/>
            <person name="Pitluck S."/>
            <person name="Liolios K."/>
            <person name="Pagani I."/>
            <person name="Ivanova N."/>
            <person name="Mavromatis K."/>
            <person name="Pati A."/>
            <person name="Tapia R."/>
            <person name="Han C."/>
            <person name="Goodwin L."/>
            <person name="Chen A."/>
            <person name="Palaniappan K."/>
            <person name="Land M."/>
            <person name="Hauser L."/>
            <person name="Chang Y.J."/>
            <person name="Jeffries C.D."/>
            <person name="Rohde M."/>
            <person name="Goker M."/>
            <person name="Tindall B.J."/>
            <person name="Detter J.C."/>
            <person name="Woyke T."/>
            <person name="Bristow J."/>
            <person name="Eisen J.A."/>
            <person name="Markowitz V."/>
            <person name="Hugenholtz P."/>
            <person name="Klenk H.P."/>
            <person name="Kyrpides N.C."/>
        </authorList>
    </citation>
    <scope>NUCLEOTIDE SEQUENCE [LARGE SCALE GENOMIC DNA]</scope>
    <source>
        <strain evidence="4">DSM 17132 / JCM 16389 / KACC 11308 / NBRC 106382 / 4M15</strain>
    </source>
</reference>
<accession>E4RS47</accession>
<feature type="signal peptide" evidence="1">
    <location>
        <begin position="1"/>
        <end position="27"/>
    </location>
</feature>
<dbReference type="Pfam" id="PF01476">
    <property type="entry name" value="LysM"/>
    <property type="match status" value="2"/>
</dbReference>
<dbReference type="CDD" id="cd00118">
    <property type="entry name" value="LysM"/>
    <property type="match status" value="2"/>
</dbReference>
<protein>
    <submittedName>
        <fullName evidence="3">Peptidoglycan-binding lysin domain</fullName>
    </submittedName>
</protein>
<dbReference type="PANTHER" id="PTHR33734:SF22">
    <property type="entry name" value="MEMBRANE-BOUND LYTIC MUREIN TRANSGLYCOSYLASE D"/>
    <property type="match status" value="1"/>
</dbReference>
<dbReference type="HOGENOM" id="CLU_056702_0_0_10"/>